<dbReference type="EMBL" id="JAPZVI010000013">
    <property type="protein sequence ID" value="MCZ8403200.1"/>
    <property type="molecule type" value="Genomic_DNA"/>
</dbReference>
<feature type="compositionally biased region" description="Low complexity" evidence="1">
    <location>
        <begin position="68"/>
        <end position="81"/>
    </location>
</feature>
<evidence type="ECO:0000256" key="1">
    <source>
        <dbReference type="SAM" id="MobiDB-lite"/>
    </source>
</evidence>
<sequence>MQTVTLKPAIVDGEPLKVRKPQGGYLAAQGEPIVLTTYWRRRRDDGDVTEVSAASQATDPADTPPAPAKSASAKGTKPAVE</sequence>
<dbReference type="RefSeq" id="WP_033454032.1">
    <property type="nucleotide sequence ID" value="NZ_CYTI01000003.1"/>
</dbReference>
<comment type="caution">
    <text evidence="2">The sequence shown here is derived from an EMBL/GenBank/DDBJ whole genome shotgun (WGS) entry which is preliminary data.</text>
</comment>
<dbReference type="Pfam" id="PF10948">
    <property type="entry name" value="DUF2635"/>
    <property type="match status" value="1"/>
</dbReference>
<dbReference type="Proteomes" id="UP001141992">
    <property type="component" value="Unassembled WGS sequence"/>
</dbReference>
<evidence type="ECO:0000313" key="3">
    <source>
        <dbReference type="Proteomes" id="UP001141992"/>
    </source>
</evidence>
<dbReference type="AlphaFoldDB" id="A0A9W5EL58"/>
<gene>
    <name evidence="2" type="ORF">O9570_17235</name>
</gene>
<reference evidence="2" key="1">
    <citation type="submission" date="2022-12" db="EMBL/GenBank/DDBJ databases">
        <authorList>
            <person name="Voronina O.L."/>
            <person name="Kunda M.S."/>
            <person name="Ryzhova N."/>
            <person name="Aksenova E.I."/>
        </authorList>
    </citation>
    <scope>NUCLEOTIDE SEQUENCE</scope>
    <source>
        <strain evidence="2">SCCH136:Ach223948</strain>
    </source>
</reference>
<protein>
    <submittedName>
        <fullName evidence="2">DUF2635 domain-containing protein</fullName>
    </submittedName>
</protein>
<organism evidence="2 3">
    <name type="scientific">Alcaligenes xylosoxydans xylosoxydans</name>
    <name type="common">Achromobacter xylosoxidans</name>
    <dbReference type="NCBI Taxonomy" id="85698"/>
    <lineage>
        <taxon>Bacteria</taxon>
        <taxon>Pseudomonadati</taxon>
        <taxon>Pseudomonadota</taxon>
        <taxon>Betaproteobacteria</taxon>
        <taxon>Burkholderiales</taxon>
        <taxon>Alcaligenaceae</taxon>
        <taxon>Achromobacter</taxon>
    </lineage>
</organism>
<dbReference type="InterPro" id="IPR024400">
    <property type="entry name" value="DUF2635"/>
</dbReference>
<proteinExistence type="predicted"/>
<accession>A0A9W5EL58</accession>
<name>A0A9W5EL58_ALCXX</name>
<evidence type="ECO:0000313" key="2">
    <source>
        <dbReference type="EMBL" id="MCZ8403200.1"/>
    </source>
</evidence>
<feature type="region of interest" description="Disordered" evidence="1">
    <location>
        <begin position="46"/>
        <end position="81"/>
    </location>
</feature>